<dbReference type="Gene3D" id="3.40.30.10">
    <property type="entry name" value="Glutaredoxin"/>
    <property type="match status" value="1"/>
</dbReference>
<comment type="caution">
    <text evidence="1">The sequence shown here is derived from an EMBL/GenBank/DDBJ whole genome shotgun (WGS) entry which is preliminary data.</text>
</comment>
<dbReference type="AlphaFoldDB" id="A0A928ZYV3"/>
<dbReference type="InterPro" id="IPR010350">
    <property type="entry name" value="Aim32/Apd1-like_bac"/>
</dbReference>
<dbReference type="InterPro" id="IPR009737">
    <property type="entry name" value="Aim32/Apd1-like"/>
</dbReference>
<dbReference type="Proteomes" id="UP000615026">
    <property type="component" value="Unassembled WGS sequence"/>
</dbReference>
<evidence type="ECO:0000313" key="1">
    <source>
        <dbReference type="EMBL" id="MBE9069972.1"/>
    </source>
</evidence>
<keyword evidence="2" id="KW-1185">Reference proteome</keyword>
<dbReference type="InterPro" id="IPR036249">
    <property type="entry name" value="Thioredoxin-like_sf"/>
</dbReference>
<name>A0A928ZYV3_LEPEC</name>
<dbReference type="EMBL" id="JADEXP010000350">
    <property type="protein sequence ID" value="MBE9069972.1"/>
    <property type="molecule type" value="Genomic_DNA"/>
</dbReference>
<dbReference type="RefSeq" id="WP_193995858.1">
    <property type="nucleotide sequence ID" value="NZ_JADEXP010000350.1"/>
</dbReference>
<reference evidence="1" key="1">
    <citation type="submission" date="2020-10" db="EMBL/GenBank/DDBJ databases">
        <authorList>
            <person name="Castelo-Branco R."/>
            <person name="Eusebio N."/>
            <person name="Adriana R."/>
            <person name="Vieira A."/>
            <person name="Brugerolle De Fraissinette N."/>
            <person name="Rezende De Castro R."/>
            <person name="Schneider M.P."/>
            <person name="Vasconcelos V."/>
            <person name="Leao P.N."/>
        </authorList>
    </citation>
    <scope>NUCLEOTIDE SEQUENCE</scope>
    <source>
        <strain evidence="1">LEGE 11479</strain>
    </source>
</reference>
<proteinExistence type="predicted"/>
<gene>
    <name evidence="1" type="ORF">IQ260_25355</name>
</gene>
<dbReference type="PIRSF" id="PIRSF035042">
    <property type="entry name" value="UCP035042_thirdx"/>
    <property type="match status" value="1"/>
</dbReference>
<evidence type="ECO:0000313" key="2">
    <source>
        <dbReference type="Proteomes" id="UP000615026"/>
    </source>
</evidence>
<dbReference type="PANTHER" id="PTHR31902:SF22">
    <property type="entry name" value="SLL1203 PROTEIN"/>
    <property type="match status" value="1"/>
</dbReference>
<dbReference type="Pfam" id="PF06999">
    <property type="entry name" value="Suc_Fer-like"/>
    <property type="match status" value="1"/>
</dbReference>
<sequence>VGTAVPADTFILLETPQPWDKPALLSPGIPEALRQVVKPLLSSGVRVHLIANEQTSDRRRILIFQRPGQASPGRRTQLLGKYKAWEIQVDSAADMAPALEQFLQHNRAGWRPTLAGQRHLMICTHASHNECCGMYGYPFYQDAITTIRKLGLTQQVQPWQISHIGGHRFAPTLIDFPQGRYYGNLDQESLLCLLKQQGDIKPLLSTYRGWSMLPKPLQILEAELFQQHQWDWLQGRASGHILKQDQGYVWAELWFQFPKHSLRRYTAKLKNNELLSYRLESGQRPVSAPLTHRKTG</sequence>
<evidence type="ECO:0008006" key="3">
    <source>
        <dbReference type="Google" id="ProtNLM"/>
    </source>
</evidence>
<dbReference type="CDD" id="cd03062">
    <property type="entry name" value="TRX_Fd_Sucrase"/>
    <property type="match status" value="1"/>
</dbReference>
<dbReference type="SUPFAM" id="SSF52833">
    <property type="entry name" value="Thioredoxin-like"/>
    <property type="match status" value="1"/>
</dbReference>
<protein>
    <recommendedName>
        <fullName evidence="3">Sucrase ferredoxin</fullName>
    </recommendedName>
</protein>
<feature type="non-terminal residue" evidence="1">
    <location>
        <position position="1"/>
    </location>
</feature>
<accession>A0A928ZYV3</accession>
<dbReference type="PANTHER" id="PTHR31902">
    <property type="entry name" value="ACTIN PATCHES DISTAL PROTEIN 1"/>
    <property type="match status" value="1"/>
</dbReference>
<organism evidence="1 2">
    <name type="scientific">Leptolyngbya cf. ectocarpi LEGE 11479</name>
    <dbReference type="NCBI Taxonomy" id="1828722"/>
    <lineage>
        <taxon>Bacteria</taxon>
        <taxon>Bacillati</taxon>
        <taxon>Cyanobacteriota</taxon>
        <taxon>Cyanophyceae</taxon>
        <taxon>Leptolyngbyales</taxon>
        <taxon>Leptolyngbyaceae</taxon>
        <taxon>Leptolyngbya group</taxon>
        <taxon>Leptolyngbya</taxon>
    </lineage>
</organism>